<dbReference type="AlphaFoldDB" id="E9E8V8"/>
<feature type="compositionally biased region" description="Basic and acidic residues" evidence="1">
    <location>
        <begin position="17"/>
        <end position="27"/>
    </location>
</feature>
<dbReference type="InParanoid" id="E9E8V8"/>
<protein>
    <recommendedName>
        <fullName evidence="4">Geranylgeranyl pyrophosphate synthetase</fullName>
    </recommendedName>
</protein>
<feature type="region of interest" description="Disordered" evidence="1">
    <location>
        <begin position="1"/>
        <end position="36"/>
    </location>
</feature>
<dbReference type="KEGG" id="maw:19250617"/>
<dbReference type="EMBL" id="GL698524">
    <property type="protein sequence ID" value="EFY87594.1"/>
    <property type="molecule type" value="Genomic_DNA"/>
</dbReference>
<evidence type="ECO:0000313" key="3">
    <source>
        <dbReference type="Proteomes" id="UP000002499"/>
    </source>
</evidence>
<dbReference type="PANTHER" id="PTHR35179">
    <property type="entry name" value="PROTEIN CBG02620"/>
    <property type="match status" value="1"/>
</dbReference>
<dbReference type="OrthoDB" id="5393654at2759"/>
<dbReference type="OMA" id="IVSVMKM"/>
<dbReference type="GeneID" id="19250617"/>
<gene>
    <name evidence="2" type="ORF">MAC_06306</name>
</gene>
<evidence type="ECO:0008006" key="4">
    <source>
        <dbReference type="Google" id="ProtNLM"/>
    </source>
</evidence>
<keyword evidence="3" id="KW-1185">Reference proteome</keyword>
<organism evidence="3">
    <name type="scientific">Metarhizium acridum (strain CQMa 102)</name>
    <dbReference type="NCBI Taxonomy" id="655827"/>
    <lineage>
        <taxon>Eukaryota</taxon>
        <taxon>Fungi</taxon>
        <taxon>Dikarya</taxon>
        <taxon>Ascomycota</taxon>
        <taxon>Pezizomycotina</taxon>
        <taxon>Sordariomycetes</taxon>
        <taxon>Hypocreomycetidae</taxon>
        <taxon>Hypocreales</taxon>
        <taxon>Clavicipitaceae</taxon>
        <taxon>Metarhizium</taxon>
    </lineage>
</organism>
<proteinExistence type="predicted"/>
<dbReference type="Proteomes" id="UP000002499">
    <property type="component" value="Unassembled WGS sequence"/>
</dbReference>
<dbReference type="STRING" id="655827.E9E8V8"/>
<sequence>MSRPYFRSGRTPWGGSFRDDKSQRTREVVPSPAPPVGDHIETISWEDMLHKKASPEVASIGISGTELIASYNWLDECYPKIIIPGKPPVWTPPLVRQQLQEDNGIYYRDRNAAFYPKHPIEPAIVSVMQMHHTPQHVDVFACGSTLGNLLRFLRGDDRPFRMLVEVVAGTVHLIRRENTPKEQILGVRGYGHTFPEAYTTWEADVKGSLSHQRIIKYRFCGLDMMVRFEGDGYIKSDKTPLRAGDEADLLDLLDGLGVDRAGKATSPDNSESILHVGNAGAEVKQGQVFDLKTRSVKRQDEDILGEELPRLWVAQIPNFILAFHDRGHFTDVRIQNVKDKVQNWEAQNQSLLRGFFHLLSHIIDTAGDYEDGELEIIRPAGGGLEIRKRAPDVGSVLSGPVRQSWAWWLSNGEDAGQDARVAPLDMHTAKETSSEDDSDEEADYTACDVYCGYCGKCAY</sequence>
<evidence type="ECO:0000256" key="1">
    <source>
        <dbReference type="SAM" id="MobiDB-lite"/>
    </source>
</evidence>
<dbReference type="HOGENOM" id="CLU_030046_1_0_1"/>
<dbReference type="eggNOG" id="ENOG502QRQN">
    <property type="taxonomic scope" value="Eukaryota"/>
</dbReference>
<name>E9E8V8_METAQ</name>
<evidence type="ECO:0000313" key="2">
    <source>
        <dbReference type="EMBL" id="EFY87594.1"/>
    </source>
</evidence>
<accession>E9E8V8</accession>
<dbReference type="PANTHER" id="PTHR35179:SF2">
    <property type="entry name" value="START DOMAIN-CONTAINING PROTEIN"/>
    <property type="match status" value="1"/>
</dbReference>
<reference evidence="2 3" key="1">
    <citation type="journal article" date="2011" name="PLoS Genet.">
        <title>Genome sequencing and comparative transcriptomics of the model entomopathogenic fungi Metarhizium anisopliae and M. acridum.</title>
        <authorList>
            <person name="Gao Q."/>
            <person name="Jin K."/>
            <person name="Ying S.H."/>
            <person name="Zhang Y."/>
            <person name="Xiao G."/>
            <person name="Shang Y."/>
            <person name="Duan Z."/>
            <person name="Hu X."/>
            <person name="Xie X.Q."/>
            <person name="Zhou G."/>
            <person name="Peng G."/>
            <person name="Luo Z."/>
            <person name="Huang W."/>
            <person name="Wang B."/>
            <person name="Fang W."/>
            <person name="Wang S."/>
            <person name="Zhong Y."/>
            <person name="Ma L.J."/>
            <person name="St Leger R.J."/>
            <person name="Zhao G.P."/>
            <person name="Pei Y."/>
            <person name="Feng M.G."/>
            <person name="Xia Y."/>
            <person name="Wang C."/>
        </authorList>
    </citation>
    <scope>NUCLEOTIDE SEQUENCE [LARGE SCALE GENOMIC DNA]</scope>
    <source>
        <strain evidence="2 3">CQMa 102</strain>
    </source>
</reference>